<evidence type="ECO:0000313" key="1">
    <source>
        <dbReference type="EMBL" id="KAB8192537.1"/>
    </source>
</evidence>
<sequence>MLARDEAAADEVARQTVQELELVAHGWFHVEYSLHRREFIAYYRGRDCPPGGLILRAAVPDQLLTLMDRVAPPGWRMPDLPVMSARQASRLTRYGAPGNRRSG</sequence>
<organism evidence="1 2">
    <name type="scientific">Nonomuraea phyllanthi</name>
    <dbReference type="NCBI Taxonomy" id="2219224"/>
    <lineage>
        <taxon>Bacteria</taxon>
        <taxon>Bacillati</taxon>
        <taxon>Actinomycetota</taxon>
        <taxon>Actinomycetes</taxon>
        <taxon>Streptosporangiales</taxon>
        <taxon>Streptosporangiaceae</taxon>
        <taxon>Nonomuraea</taxon>
    </lineage>
</organism>
<keyword evidence="2" id="KW-1185">Reference proteome</keyword>
<dbReference type="RefSeq" id="WP_139632807.1">
    <property type="nucleotide sequence ID" value="NZ_CP045572.1"/>
</dbReference>
<dbReference type="Proteomes" id="UP000312512">
    <property type="component" value="Unassembled WGS sequence"/>
</dbReference>
<dbReference type="EMBL" id="VDLX02000009">
    <property type="protein sequence ID" value="KAB8192537.1"/>
    <property type="molecule type" value="Genomic_DNA"/>
</dbReference>
<evidence type="ECO:0000313" key="2">
    <source>
        <dbReference type="Proteomes" id="UP000312512"/>
    </source>
</evidence>
<reference evidence="1 2" key="1">
    <citation type="submission" date="2019-10" db="EMBL/GenBank/DDBJ databases">
        <title>Nonomuraea sp. nov., isolated from Phyllanthus amarus.</title>
        <authorList>
            <person name="Klykleung N."/>
            <person name="Tanasupawat S."/>
        </authorList>
    </citation>
    <scope>NUCLEOTIDE SEQUENCE [LARGE SCALE GENOMIC DNA]</scope>
    <source>
        <strain evidence="1 2">PA1-10</strain>
    </source>
</reference>
<protein>
    <submittedName>
        <fullName evidence="1">Uncharacterized protein</fullName>
    </submittedName>
</protein>
<name>A0A5C4WBH6_9ACTN</name>
<accession>A0A5C4WBH6</accession>
<proteinExistence type="predicted"/>
<accession>A0A5P9YQF8</accession>
<comment type="caution">
    <text evidence="1">The sequence shown here is derived from an EMBL/GenBank/DDBJ whole genome shotgun (WGS) entry which is preliminary data.</text>
</comment>
<dbReference type="OrthoDB" id="3541788at2"/>
<dbReference type="AlphaFoldDB" id="A0A5C4WBH6"/>
<gene>
    <name evidence="1" type="ORF">FH608_023815</name>
</gene>